<dbReference type="PANTHER" id="PTHR31775:SF5">
    <property type="entry name" value="REMORIN 1.4"/>
    <property type="match status" value="1"/>
</dbReference>
<organism evidence="6 7">
    <name type="scientific">Coptis chinensis</name>
    <dbReference type="NCBI Taxonomy" id="261450"/>
    <lineage>
        <taxon>Eukaryota</taxon>
        <taxon>Viridiplantae</taxon>
        <taxon>Streptophyta</taxon>
        <taxon>Embryophyta</taxon>
        <taxon>Tracheophyta</taxon>
        <taxon>Spermatophyta</taxon>
        <taxon>Magnoliopsida</taxon>
        <taxon>Ranunculales</taxon>
        <taxon>Ranunculaceae</taxon>
        <taxon>Coptidoideae</taxon>
        <taxon>Coptis</taxon>
    </lineage>
</organism>
<feature type="compositionally biased region" description="Polar residues" evidence="3">
    <location>
        <begin position="100"/>
        <end position="114"/>
    </location>
</feature>
<evidence type="ECO:0000313" key="6">
    <source>
        <dbReference type="EMBL" id="KAF9623941.1"/>
    </source>
</evidence>
<dbReference type="EMBL" id="JADFTS010000001">
    <property type="protein sequence ID" value="KAF9623941.1"/>
    <property type="molecule type" value="Genomic_DNA"/>
</dbReference>
<dbReference type="Proteomes" id="UP000631114">
    <property type="component" value="Unassembled WGS sequence"/>
</dbReference>
<comment type="similarity">
    <text evidence="1">Belongs to the remorin family.</text>
</comment>
<dbReference type="AlphaFoldDB" id="A0A835ITQ2"/>
<evidence type="ECO:0000313" key="7">
    <source>
        <dbReference type="Proteomes" id="UP000631114"/>
    </source>
</evidence>
<dbReference type="InterPro" id="IPR005516">
    <property type="entry name" value="Remorin_C"/>
</dbReference>
<evidence type="ECO:0000256" key="3">
    <source>
        <dbReference type="SAM" id="MobiDB-lite"/>
    </source>
</evidence>
<dbReference type="Pfam" id="PF03763">
    <property type="entry name" value="Remorin_C"/>
    <property type="match status" value="1"/>
</dbReference>
<feature type="domain" description="Remorin N-terminal" evidence="5">
    <location>
        <begin position="122"/>
        <end position="165"/>
    </location>
</feature>
<evidence type="ECO:0000256" key="1">
    <source>
        <dbReference type="ARBA" id="ARBA00005711"/>
    </source>
</evidence>
<dbReference type="PANTHER" id="PTHR31775">
    <property type="entry name" value="OS02G0117200 PROTEIN"/>
    <property type="match status" value="1"/>
</dbReference>
<sequence>MAEMELKKVESEEVTSPSSESERTSSEPALTSPTPIEAVKDVAQENIEADDNAEEKGHAPKALLVLVESENDKETETGEEGEEELNKVESGEVAAPSLDTEMTSSEPVTLTPLTPASIETVKDVVQEKSVVGHAEEKVDDPKALAVVEKVPDTEEKSSGGSFNGDLRRVKTEKKLSLIKAWEDNEKAKADSRAQRTLGAIKLREDTKIADVEAQMKQIEVKLEKQKADAAEELKKKIALISKDTEGRRAMVESLRGKDFFEAEQRAAEYRAKNTVPKKLLGCFGY</sequence>
<feature type="compositionally biased region" description="Basic and acidic residues" evidence="3">
    <location>
        <begin position="1"/>
        <end position="11"/>
    </location>
</feature>
<feature type="region of interest" description="Disordered" evidence="3">
    <location>
        <begin position="1"/>
        <end position="114"/>
    </location>
</feature>
<protein>
    <recommendedName>
        <fullName evidence="8">Remorin</fullName>
    </recommendedName>
</protein>
<evidence type="ECO:0000259" key="4">
    <source>
        <dbReference type="Pfam" id="PF03763"/>
    </source>
</evidence>
<comment type="caution">
    <text evidence="6">The sequence shown here is derived from an EMBL/GenBank/DDBJ whole genome shotgun (WGS) entry which is preliminary data.</text>
</comment>
<dbReference type="InterPro" id="IPR005518">
    <property type="entry name" value="Remorin_N"/>
</dbReference>
<evidence type="ECO:0000256" key="2">
    <source>
        <dbReference type="SAM" id="Coils"/>
    </source>
</evidence>
<evidence type="ECO:0008006" key="8">
    <source>
        <dbReference type="Google" id="ProtNLM"/>
    </source>
</evidence>
<gene>
    <name evidence="6" type="ORF">IFM89_006668</name>
</gene>
<accession>A0A835ITQ2</accession>
<feature type="coiled-coil region" evidence="2">
    <location>
        <begin position="208"/>
        <end position="235"/>
    </location>
</feature>
<keyword evidence="7" id="KW-1185">Reference proteome</keyword>
<dbReference type="OrthoDB" id="684343at2759"/>
<name>A0A835ITQ2_9MAGN</name>
<feature type="domain" description="Remorin C-terminal" evidence="4">
    <location>
        <begin position="173"/>
        <end position="278"/>
    </location>
</feature>
<evidence type="ECO:0000259" key="5">
    <source>
        <dbReference type="Pfam" id="PF03766"/>
    </source>
</evidence>
<keyword evidence="2" id="KW-0175">Coiled coil</keyword>
<dbReference type="Pfam" id="PF03766">
    <property type="entry name" value="Remorin_N"/>
    <property type="match status" value="1"/>
</dbReference>
<proteinExistence type="inferred from homology"/>
<reference evidence="6 7" key="1">
    <citation type="submission" date="2020-10" db="EMBL/GenBank/DDBJ databases">
        <title>The Coptis chinensis genome and diversification of protoberbering-type alkaloids.</title>
        <authorList>
            <person name="Wang B."/>
            <person name="Shu S."/>
            <person name="Song C."/>
            <person name="Liu Y."/>
        </authorList>
    </citation>
    <scope>NUCLEOTIDE SEQUENCE [LARGE SCALE GENOMIC DNA]</scope>
    <source>
        <strain evidence="6">HL-2020</strain>
        <tissue evidence="6">Leaf</tissue>
    </source>
</reference>